<feature type="domain" description="3-oxo-5-alpha-steroid 4-dehydrogenase C-terminal" evidence="15">
    <location>
        <begin position="259"/>
        <end position="382"/>
    </location>
</feature>
<comment type="catalytic activity">
    <reaction evidence="11">
        <text>a 3-oxo-5alpha-steroid + NADP(+) = a 3-oxo-Delta(4)-steroid + NADPH + H(+)</text>
        <dbReference type="Rhea" id="RHEA:54384"/>
        <dbReference type="ChEBI" id="CHEBI:13601"/>
        <dbReference type="ChEBI" id="CHEBI:15378"/>
        <dbReference type="ChEBI" id="CHEBI:47909"/>
        <dbReference type="ChEBI" id="CHEBI:57783"/>
        <dbReference type="ChEBI" id="CHEBI:58349"/>
        <dbReference type="EC" id="1.3.1.22"/>
    </reaction>
    <physiologicalReaction direction="right-to-left" evidence="11">
        <dbReference type="Rhea" id="RHEA:54386"/>
    </physiologicalReaction>
</comment>
<evidence type="ECO:0000256" key="7">
    <source>
        <dbReference type="ARBA" id="ARBA00045898"/>
    </source>
</evidence>
<dbReference type="InterPro" id="IPR039698">
    <property type="entry name" value="Dfg10/SRD5A3"/>
</dbReference>
<evidence type="ECO:0000313" key="17">
    <source>
        <dbReference type="RefSeq" id="XP_015261601.1"/>
    </source>
</evidence>
<evidence type="ECO:0000256" key="4">
    <source>
        <dbReference type="ARBA" id="ARBA00022692"/>
    </source>
</evidence>
<dbReference type="GeneID" id="107106033"/>
<evidence type="ECO:0000256" key="11">
    <source>
        <dbReference type="ARBA" id="ARBA00048765"/>
    </source>
</evidence>
<organism evidence="16 17">
    <name type="scientific">Gekko japonicus</name>
    <name type="common">Schlegel's Japanese gecko</name>
    <dbReference type="NCBI Taxonomy" id="146911"/>
    <lineage>
        <taxon>Eukaryota</taxon>
        <taxon>Metazoa</taxon>
        <taxon>Chordata</taxon>
        <taxon>Craniata</taxon>
        <taxon>Vertebrata</taxon>
        <taxon>Euteleostomi</taxon>
        <taxon>Lepidosauria</taxon>
        <taxon>Squamata</taxon>
        <taxon>Bifurcata</taxon>
        <taxon>Gekkota</taxon>
        <taxon>Gekkonidae</taxon>
        <taxon>Gekkoninae</taxon>
        <taxon>Gekko</taxon>
    </lineage>
</organism>
<comment type="function">
    <text evidence="7">Plays a key role in early steps of protein N-linked glycosylation by being involved in the conversion of polyprenol into dolichol. Acts as a polyprenal reductase that mediates the reduction of polyprenal into dolichal in a NADP-dependent mechanism. Dolichols are required for the synthesis of dolichol-linked monosaccharides and the oligosaccharide precursor used for N-glycosylation. Also able to convert testosterone (T) into 5-alpha-dihydrotestosterone (DHT).</text>
</comment>
<evidence type="ECO:0000259" key="15">
    <source>
        <dbReference type="Pfam" id="PF02544"/>
    </source>
</evidence>
<name>A0ABM1JJG4_GEKJA</name>
<keyword evidence="14" id="KW-0560">Oxidoreductase</keyword>
<keyword evidence="14" id="KW-0521">NADP</keyword>
<dbReference type="Proteomes" id="UP000694871">
    <property type="component" value="Unplaced"/>
</dbReference>
<comment type="catalytic activity">
    <reaction evidence="12">
        <text>17beta-hydroxy-5alpha-androstan-3-one + NADP(+) = testosterone + NADPH + H(+)</text>
        <dbReference type="Rhea" id="RHEA:50820"/>
        <dbReference type="ChEBI" id="CHEBI:15378"/>
        <dbReference type="ChEBI" id="CHEBI:16330"/>
        <dbReference type="ChEBI" id="CHEBI:17347"/>
        <dbReference type="ChEBI" id="CHEBI:57783"/>
        <dbReference type="ChEBI" id="CHEBI:58349"/>
        <dbReference type="EC" id="1.3.1.22"/>
    </reaction>
    <physiologicalReaction direction="right-to-left" evidence="12">
        <dbReference type="Rhea" id="RHEA:50822"/>
    </physiologicalReaction>
</comment>
<evidence type="ECO:0000256" key="10">
    <source>
        <dbReference type="ARBA" id="ARBA00048095"/>
    </source>
</evidence>
<evidence type="ECO:0000313" key="16">
    <source>
        <dbReference type="Proteomes" id="UP000694871"/>
    </source>
</evidence>
<dbReference type="PANTHER" id="PTHR14624">
    <property type="entry name" value="DFG10 PROTEIN"/>
    <property type="match status" value="1"/>
</dbReference>
<feature type="transmembrane region" description="Helical" evidence="14">
    <location>
        <begin position="141"/>
        <end position="168"/>
    </location>
</feature>
<protein>
    <recommendedName>
        <fullName evidence="9 14">Polyprenal reductase</fullName>
        <ecNumber evidence="2 14">1.3.1.22</ecNumber>
        <ecNumber evidence="3 14">1.3.1.94</ecNumber>
    </recommendedName>
</protein>
<dbReference type="RefSeq" id="XP_015261601.1">
    <property type="nucleotide sequence ID" value="XM_015406115.1"/>
</dbReference>
<evidence type="ECO:0000256" key="8">
    <source>
        <dbReference type="ARBA" id="ARBA00046320"/>
    </source>
</evidence>
<evidence type="ECO:0000256" key="14">
    <source>
        <dbReference type="RuleBase" id="RU367081"/>
    </source>
</evidence>
<keyword evidence="14" id="KW-0256">Endoplasmic reticulum</keyword>
<sequence length="382" mass="43408">MRKWSRGSQWADLKLGDRQCKTIGRLWKYSEKGRSPNASPEPLLAGRRGAAPFLFSRRRRAANVLNLRCAPGKVMLAGLWLALAAGFLAALLVLQWLPPPPASSSLSLAGLFHDLVRYGKTKGGCGQRPAWLQYFDVPKRWFCHFYVVAVIWNGILFLWLIQSLFFSWPFPVWLQDLLHILGEAPQDQNRGGEALSAFLVCLFVWLNSCRRLWECLHISVFSTGVIHLVQYCFGLSYYVLVGLTVLSQVPSSVRAGKGDGLTVCWYHGLGLLMFVWASVHQQRCLVILANLRKNKSGEVVSLDHSLPFGDWFGMVSCPHYFAEVLIYVSMGVTFGFKNLTWWLVVTYVLFNQAVSATLCHEFYLSNFKDYPKHRKAYIPFLF</sequence>
<reference evidence="17" key="1">
    <citation type="submission" date="2025-08" db="UniProtKB">
        <authorList>
            <consortium name="RefSeq"/>
        </authorList>
    </citation>
    <scope>IDENTIFICATION</scope>
</reference>
<evidence type="ECO:0000256" key="13">
    <source>
        <dbReference type="ARBA" id="ARBA00049427"/>
    </source>
</evidence>
<evidence type="ECO:0000256" key="12">
    <source>
        <dbReference type="ARBA" id="ARBA00049397"/>
    </source>
</evidence>
<gene>
    <name evidence="17" type="primary">SRD5A3</name>
</gene>
<evidence type="ECO:0000256" key="1">
    <source>
        <dbReference type="ARBA" id="ARBA00004127"/>
    </source>
</evidence>
<dbReference type="PROSITE" id="PS50244">
    <property type="entry name" value="S5A_REDUCTASE"/>
    <property type="match status" value="1"/>
</dbReference>
<dbReference type="Pfam" id="PF02544">
    <property type="entry name" value="Steroid_dh"/>
    <property type="match status" value="1"/>
</dbReference>
<comment type="pathway">
    <text evidence="14">Protein modification; protein glycosylation.</text>
</comment>
<comment type="catalytic activity">
    <reaction evidence="10">
        <text>androst-4-ene-3,17-dione + NADPH + H(+) = 5alpha-androstan-3,17-dione + NADP(+)</text>
        <dbReference type="Rhea" id="RHEA:50816"/>
        <dbReference type="ChEBI" id="CHEBI:15378"/>
        <dbReference type="ChEBI" id="CHEBI:15994"/>
        <dbReference type="ChEBI" id="CHEBI:16422"/>
        <dbReference type="ChEBI" id="CHEBI:57783"/>
        <dbReference type="ChEBI" id="CHEBI:58349"/>
    </reaction>
    <physiologicalReaction direction="right-to-left" evidence="10">
        <dbReference type="Rhea" id="RHEA:50818"/>
    </physiologicalReaction>
</comment>
<proteinExistence type="inferred from homology"/>
<comment type="subcellular location">
    <subcellularLocation>
        <location evidence="1">Endomembrane system</location>
        <topology evidence="1">Multi-pass membrane protein</topology>
    </subcellularLocation>
    <subcellularLocation>
        <location evidence="14">Endoplasmic reticulum membrane</location>
    </subcellularLocation>
</comment>
<comment type="similarity">
    <text evidence="8 14">Belongs to the steroid 5-alpha reductase family. Polyprenal reductase subfamily.</text>
</comment>
<evidence type="ECO:0000256" key="2">
    <source>
        <dbReference type="ARBA" id="ARBA00012049"/>
    </source>
</evidence>
<keyword evidence="5 14" id="KW-1133">Transmembrane helix</keyword>
<dbReference type="EC" id="1.3.1.94" evidence="3 14"/>
<comment type="catalytic activity">
    <reaction evidence="13 14">
        <text>a di-trans,poly-cis-dolichal + NADP(+) = a di-trans,poly-cis-polyprenal + NADPH + H(+)</text>
        <dbReference type="Rhea" id="RHEA:80727"/>
        <dbReference type="Rhea" id="RHEA-COMP:19536"/>
        <dbReference type="Rhea" id="RHEA-COMP:19537"/>
        <dbReference type="ChEBI" id="CHEBI:15378"/>
        <dbReference type="ChEBI" id="CHEBI:57783"/>
        <dbReference type="ChEBI" id="CHEBI:58349"/>
        <dbReference type="ChEBI" id="CHEBI:231623"/>
        <dbReference type="ChEBI" id="CHEBI:231637"/>
        <dbReference type="EC" id="1.3.1.94"/>
    </reaction>
    <physiologicalReaction direction="right-to-left" evidence="13 14">
        <dbReference type="Rhea" id="RHEA:80729"/>
    </physiologicalReaction>
</comment>
<dbReference type="EC" id="1.3.1.22" evidence="2 14"/>
<evidence type="ECO:0000256" key="9">
    <source>
        <dbReference type="ARBA" id="ARBA00047186"/>
    </source>
</evidence>
<accession>A0ABM1JJG4</accession>
<evidence type="ECO:0000256" key="6">
    <source>
        <dbReference type="ARBA" id="ARBA00023136"/>
    </source>
</evidence>
<keyword evidence="4 14" id="KW-0812">Transmembrane</keyword>
<dbReference type="InterPro" id="IPR001104">
    <property type="entry name" value="3-oxo-5_a-steroid_4-DH_C"/>
</dbReference>
<evidence type="ECO:0000256" key="3">
    <source>
        <dbReference type="ARBA" id="ARBA00012522"/>
    </source>
</evidence>
<keyword evidence="16" id="KW-1185">Reference proteome</keyword>
<keyword evidence="6 14" id="KW-0472">Membrane</keyword>
<evidence type="ECO:0000256" key="5">
    <source>
        <dbReference type="ARBA" id="ARBA00022989"/>
    </source>
</evidence>
<feature type="transmembrane region" description="Helical" evidence="14">
    <location>
        <begin position="260"/>
        <end position="279"/>
    </location>
</feature>
<feature type="transmembrane region" description="Helical" evidence="14">
    <location>
        <begin position="218"/>
        <end position="240"/>
    </location>
</feature>
<feature type="transmembrane region" description="Helical" evidence="14">
    <location>
        <begin position="74"/>
        <end position="96"/>
    </location>
</feature>
<dbReference type="PANTHER" id="PTHR14624:SF0">
    <property type="entry name" value="POLYPRENOL REDUCTASE"/>
    <property type="match status" value="1"/>
</dbReference>